<dbReference type="EMBL" id="BAABLD010000008">
    <property type="protein sequence ID" value="GAA5166692.1"/>
    <property type="molecule type" value="Genomic_DNA"/>
</dbReference>
<evidence type="ECO:0000313" key="2">
    <source>
        <dbReference type="EMBL" id="GAA5166692.1"/>
    </source>
</evidence>
<accession>A0ABP9QSH5</accession>
<evidence type="ECO:0000256" key="1">
    <source>
        <dbReference type="SAM" id="SignalP"/>
    </source>
</evidence>
<name>A0ABP9QSH5_9RHOO</name>
<proteinExistence type="predicted"/>
<keyword evidence="1" id="KW-0732">Signal</keyword>
<protein>
    <submittedName>
        <fullName evidence="2">Uncharacterized protein</fullName>
    </submittedName>
</protein>
<dbReference type="RefSeq" id="WP_345533229.1">
    <property type="nucleotide sequence ID" value="NZ_BAABLD010000008.1"/>
</dbReference>
<reference evidence="3" key="1">
    <citation type="journal article" date="2019" name="Int. J. Syst. Evol. Microbiol.">
        <title>The Global Catalogue of Microorganisms (GCM) 10K type strain sequencing project: providing services to taxonomists for standard genome sequencing and annotation.</title>
        <authorList>
            <consortium name="The Broad Institute Genomics Platform"/>
            <consortium name="The Broad Institute Genome Sequencing Center for Infectious Disease"/>
            <person name="Wu L."/>
            <person name="Ma J."/>
        </authorList>
    </citation>
    <scope>NUCLEOTIDE SEQUENCE [LARGE SCALE GENOMIC DNA]</scope>
    <source>
        <strain evidence="3">JCM 18715</strain>
    </source>
</reference>
<dbReference type="Proteomes" id="UP001500547">
    <property type="component" value="Unassembled WGS sequence"/>
</dbReference>
<feature type="chain" id="PRO_5047281296" evidence="1">
    <location>
        <begin position="23"/>
        <end position="290"/>
    </location>
</feature>
<gene>
    <name evidence="2" type="ORF">GCM10025770_24190</name>
</gene>
<keyword evidence="3" id="KW-1185">Reference proteome</keyword>
<organism evidence="2 3">
    <name type="scientific">Viridibacterium curvum</name>
    <dbReference type="NCBI Taxonomy" id="1101404"/>
    <lineage>
        <taxon>Bacteria</taxon>
        <taxon>Pseudomonadati</taxon>
        <taxon>Pseudomonadota</taxon>
        <taxon>Betaproteobacteria</taxon>
        <taxon>Rhodocyclales</taxon>
        <taxon>Rhodocyclaceae</taxon>
        <taxon>Viridibacterium</taxon>
    </lineage>
</organism>
<comment type="caution">
    <text evidence="2">The sequence shown here is derived from an EMBL/GenBank/DDBJ whole genome shotgun (WGS) entry which is preliminary data.</text>
</comment>
<sequence>MAAKLFVAGLVALSLSASNTFAASSMPITWSEALAGDLLPKVLDPAVNVIVDPASIPQWVERARPDEHKRSSALSFGSSEKDRCIEALASAVGAIVQIARAREYDAVFIQDAMGPGSQPVGTFHCRMGFAKNDIKLLAELIVTPDHARKLAERGAPPLAPRKIRSSVISIPISEGLATSSVQRLLRAHSYKLHWGFQDLPAYTQRFGPDAFEGSARVDKYADARTACLAAFQDTLVRVLDGLDDQKFDAAIRLHSWLGDQRASSDDQFDCTVGGRSVDVRLRGMLVTLKP</sequence>
<feature type="signal peptide" evidence="1">
    <location>
        <begin position="1"/>
        <end position="22"/>
    </location>
</feature>
<evidence type="ECO:0000313" key="3">
    <source>
        <dbReference type="Proteomes" id="UP001500547"/>
    </source>
</evidence>